<dbReference type="InterPro" id="IPR013321">
    <property type="entry name" value="Arc_rbn_hlx_hlx"/>
</dbReference>
<evidence type="ECO:0000313" key="3">
    <source>
        <dbReference type="EMBL" id="MDN3571569.1"/>
    </source>
</evidence>
<dbReference type="InterPro" id="IPR046765">
    <property type="entry name" value="Antitox_RHH"/>
</dbReference>
<evidence type="ECO:0000313" key="4">
    <source>
        <dbReference type="Proteomes" id="UP001244297"/>
    </source>
</evidence>
<feature type="compositionally biased region" description="Low complexity" evidence="1">
    <location>
        <begin position="22"/>
        <end position="52"/>
    </location>
</feature>
<reference evidence="4" key="1">
    <citation type="journal article" date="2019" name="Int. J. Syst. Evol. Microbiol.">
        <title>The Global Catalogue of Microorganisms (GCM) 10K type strain sequencing project: providing services to taxonomists for standard genome sequencing and annotation.</title>
        <authorList>
            <consortium name="The Broad Institute Genomics Platform"/>
            <consortium name="The Broad Institute Genome Sequencing Center for Infectious Disease"/>
            <person name="Wu L."/>
            <person name="Ma J."/>
        </authorList>
    </citation>
    <scope>NUCLEOTIDE SEQUENCE [LARGE SCALE GENOMIC DNA]</scope>
    <source>
        <strain evidence="4">CECT 7806</strain>
    </source>
</reference>
<name>A0ABT8ANV4_9HYPH</name>
<gene>
    <name evidence="3" type="ORF">QWZ18_13165</name>
</gene>
<dbReference type="Gene3D" id="1.10.1220.10">
    <property type="entry name" value="Met repressor-like"/>
    <property type="match status" value="1"/>
</dbReference>
<protein>
    <recommendedName>
        <fullName evidence="2">Antitoxin-like ribbon-helix-helix domain-containing protein</fullName>
    </recommendedName>
</protein>
<dbReference type="Proteomes" id="UP001244297">
    <property type="component" value="Unassembled WGS sequence"/>
</dbReference>
<sequence length="102" mass="10970">MSKAPRPTLDSLAGRFARKDPPAAANAASEPAAVSEPMPVSSEPSAAPVQPAKSKANARVQILTRIDPATRKRLKVIAAEQERTIQEICEEAIRDFVARHSK</sequence>
<evidence type="ECO:0000259" key="2">
    <source>
        <dbReference type="Pfam" id="PF20605"/>
    </source>
</evidence>
<feature type="region of interest" description="Disordered" evidence="1">
    <location>
        <begin position="1"/>
        <end position="57"/>
    </location>
</feature>
<feature type="domain" description="Antitoxin-like ribbon-helix-helix" evidence="2">
    <location>
        <begin position="67"/>
        <end position="100"/>
    </location>
</feature>
<organism evidence="3 4">
    <name type="scientific">Methylobacterium longum</name>
    <dbReference type="NCBI Taxonomy" id="767694"/>
    <lineage>
        <taxon>Bacteria</taxon>
        <taxon>Pseudomonadati</taxon>
        <taxon>Pseudomonadota</taxon>
        <taxon>Alphaproteobacteria</taxon>
        <taxon>Hyphomicrobiales</taxon>
        <taxon>Methylobacteriaceae</taxon>
        <taxon>Methylobacterium</taxon>
    </lineage>
</organism>
<evidence type="ECO:0000256" key="1">
    <source>
        <dbReference type="SAM" id="MobiDB-lite"/>
    </source>
</evidence>
<dbReference type="SUPFAM" id="SSF47598">
    <property type="entry name" value="Ribbon-helix-helix"/>
    <property type="match status" value="1"/>
</dbReference>
<dbReference type="Pfam" id="PF20605">
    <property type="entry name" value="Antitox_RHH"/>
    <property type="match status" value="1"/>
</dbReference>
<dbReference type="EMBL" id="JAUFPT010000040">
    <property type="protein sequence ID" value="MDN3571569.1"/>
    <property type="molecule type" value="Genomic_DNA"/>
</dbReference>
<comment type="caution">
    <text evidence="3">The sequence shown here is derived from an EMBL/GenBank/DDBJ whole genome shotgun (WGS) entry which is preliminary data.</text>
</comment>
<accession>A0ABT8ANV4</accession>
<dbReference type="InterPro" id="IPR010985">
    <property type="entry name" value="Ribbon_hlx_hlx"/>
</dbReference>
<proteinExistence type="predicted"/>
<dbReference type="RefSeq" id="WP_290355814.1">
    <property type="nucleotide sequence ID" value="NZ_JAUFPT010000040.1"/>
</dbReference>
<keyword evidence="4" id="KW-1185">Reference proteome</keyword>